<dbReference type="InterPro" id="IPR036388">
    <property type="entry name" value="WH-like_DNA-bd_sf"/>
</dbReference>
<dbReference type="EMBL" id="QLTW01000008">
    <property type="protein sequence ID" value="MBT9144457.1"/>
    <property type="molecule type" value="Genomic_DNA"/>
</dbReference>
<dbReference type="EC" id="2.1.1.63" evidence="4"/>
<evidence type="ECO:0000256" key="4">
    <source>
        <dbReference type="ARBA" id="ARBA00011918"/>
    </source>
</evidence>
<accession>A0A9E2BGG5</accession>
<dbReference type="GO" id="GO:0032259">
    <property type="term" value="P:methylation"/>
    <property type="evidence" value="ECO:0007669"/>
    <property type="project" value="UniProtKB-KW"/>
</dbReference>
<comment type="function">
    <text evidence="2">Involved in the cellular defense against the biological effects of O6-methylguanine (O6-MeG) and O4-methylthymine (O4-MeT) in DNA. Repairs the methylated nucleobase in DNA by stoichiometrically transferring the methyl group to a cysteine residue in the enzyme. This is a suicide reaction: the enzyme is irreversibly inactivated.</text>
</comment>
<keyword evidence="7 12" id="KW-0808">Transferase</keyword>
<comment type="catalytic activity">
    <reaction evidence="10">
        <text>a 6-O-methyl-2'-deoxyguanosine in DNA + L-cysteinyl-[protein] = S-methyl-L-cysteinyl-[protein] + a 2'-deoxyguanosine in DNA</text>
        <dbReference type="Rhea" id="RHEA:24000"/>
        <dbReference type="Rhea" id="RHEA-COMP:10131"/>
        <dbReference type="Rhea" id="RHEA-COMP:10132"/>
        <dbReference type="Rhea" id="RHEA-COMP:11367"/>
        <dbReference type="Rhea" id="RHEA-COMP:11368"/>
        <dbReference type="ChEBI" id="CHEBI:29950"/>
        <dbReference type="ChEBI" id="CHEBI:82612"/>
        <dbReference type="ChEBI" id="CHEBI:85445"/>
        <dbReference type="ChEBI" id="CHEBI:85448"/>
        <dbReference type="EC" id="2.1.1.63"/>
    </reaction>
</comment>
<proteinExistence type="inferred from homology"/>
<keyword evidence="8" id="KW-0227">DNA damage</keyword>
<protein>
    <recommendedName>
        <fullName evidence="5">Methylated-DNA--protein-cysteine methyltransferase</fullName>
        <ecNumber evidence="4">2.1.1.63</ecNumber>
    </recommendedName>
</protein>
<evidence type="ECO:0000256" key="1">
    <source>
        <dbReference type="ARBA" id="ARBA00001286"/>
    </source>
</evidence>
<keyword evidence="6 12" id="KW-0489">Methyltransferase</keyword>
<evidence type="ECO:0000256" key="7">
    <source>
        <dbReference type="ARBA" id="ARBA00022679"/>
    </source>
</evidence>
<dbReference type="Gene3D" id="1.10.10.10">
    <property type="entry name" value="Winged helix-like DNA-binding domain superfamily/Winged helix DNA-binding domain"/>
    <property type="match status" value="1"/>
</dbReference>
<dbReference type="AlphaFoldDB" id="A0A9E2BGG5"/>
<evidence type="ECO:0000256" key="3">
    <source>
        <dbReference type="ARBA" id="ARBA00008711"/>
    </source>
</evidence>
<dbReference type="NCBIfam" id="TIGR00589">
    <property type="entry name" value="ogt"/>
    <property type="match status" value="1"/>
</dbReference>
<dbReference type="GO" id="GO:0003908">
    <property type="term" value="F:methylated-DNA-[protein]-cysteine S-methyltransferase activity"/>
    <property type="evidence" value="ECO:0007669"/>
    <property type="project" value="UniProtKB-EC"/>
</dbReference>
<dbReference type="InterPro" id="IPR001497">
    <property type="entry name" value="MethylDNA_cys_MeTrfase_AS"/>
</dbReference>
<dbReference type="PANTHER" id="PTHR46460">
    <property type="entry name" value="METHYLATED-DNA--PROTEIN-CYSTEINE METHYLTRANSFERASE"/>
    <property type="match status" value="1"/>
</dbReference>
<name>A0A9E2BGG5_PSYF1</name>
<organism evidence="12 13">
    <name type="scientific">Psychracetigena formicireducens</name>
    <dbReference type="NCBI Taxonomy" id="2986056"/>
    <lineage>
        <taxon>Bacteria</taxon>
        <taxon>Bacillati</taxon>
        <taxon>Candidatus Lithacetigenota</taxon>
        <taxon>Candidatus Psychracetigena</taxon>
    </lineage>
</organism>
<evidence type="ECO:0000256" key="5">
    <source>
        <dbReference type="ARBA" id="ARBA00015377"/>
    </source>
</evidence>
<feature type="domain" description="Methylated-DNA-[protein]-cysteine S-methyltransferase DNA binding" evidence="11">
    <location>
        <begin position="80"/>
        <end position="156"/>
    </location>
</feature>
<evidence type="ECO:0000259" key="11">
    <source>
        <dbReference type="Pfam" id="PF01035"/>
    </source>
</evidence>
<comment type="caution">
    <text evidence="12">The sequence shown here is derived from an EMBL/GenBank/DDBJ whole genome shotgun (WGS) entry which is preliminary data.</text>
</comment>
<comment type="catalytic activity">
    <reaction evidence="1">
        <text>a 4-O-methyl-thymidine in DNA + L-cysteinyl-[protein] = a thymidine in DNA + S-methyl-L-cysteinyl-[protein]</text>
        <dbReference type="Rhea" id="RHEA:53428"/>
        <dbReference type="Rhea" id="RHEA-COMP:10131"/>
        <dbReference type="Rhea" id="RHEA-COMP:10132"/>
        <dbReference type="Rhea" id="RHEA-COMP:13555"/>
        <dbReference type="Rhea" id="RHEA-COMP:13556"/>
        <dbReference type="ChEBI" id="CHEBI:29950"/>
        <dbReference type="ChEBI" id="CHEBI:82612"/>
        <dbReference type="ChEBI" id="CHEBI:137386"/>
        <dbReference type="ChEBI" id="CHEBI:137387"/>
        <dbReference type="EC" id="2.1.1.63"/>
    </reaction>
</comment>
<dbReference type="PROSITE" id="PS00374">
    <property type="entry name" value="MGMT"/>
    <property type="match status" value="1"/>
</dbReference>
<dbReference type="PANTHER" id="PTHR46460:SF1">
    <property type="entry name" value="METHYLATED-DNA--PROTEIN-CYSTEINE METHYLTRANSFERASE"/>
    <property type="match status" value="1"/>
</dbReference>
<evidence type="ECO:0000256" key="8">
    <source>
        <dbReference type="ARBA" id="ARBA00022763"/>
    </source>
</evidence>
<evidence type="ECO:0000256" key="9">
    <source>
        <dbReference type="ARBA" id="ARBA00023204"/>
    </source>
</evidence>
<comment type="similarity">
    <text evidence="3">Belongs to the MGMT family.</text>
</comment>
<gene>
    <name evidence="12" type="primary">ogt_1</name>
    <name evidence="12" type="ORF">DDT42_00298</name>
</gene>
<reference evidence="12 13" key="1">
    <citation type="journal article" date="2021" name="bioRxiv">
        <title>Unique metabolic strategies in Hadean analogues reveal hints for primordial physiology.</title>
        <authorList>
            <person name="Nobu M.K."/>
            <person name="Nakai R."/>
            <person name="Tamazawa S."/>
            <person name="Mori H."/>
            <person name="Toyoda A."/>
            <person name="Ijiri A."/>
            <person name="Suzuki S."/>
            <person name="Kurokawa K."/>
            <person name="Kamagata Y."/>
            <person name="Tamaki H."/>
        </authorList>
    </citation>
    <scope>NUCLEOTIDE SEQUENCE [LARGE SCALE GENOMIC DNA]</scope>
    <source>
        <strain evidence="12">BS525</strain>
    </source>
</reference>
<dbReference type="GO" id="GO:0006281">
    <property type="term" value="P:DNA repair"/>
    <property type="evidence" value="ECO:0007669"/>
    <property type="project" value="UniProtKB-KW"/>
</dbReference>
<dbReference type="InterPro" id="IPR014048">
    <property type="entry name" value="MethylDNA_cys_MeTrfase_DNA-bd"/>
</dbReference>
<dbReference type="SUPFAM" id="SSF46767">
    <property type="entry name" value="Methylated DNA-protein cysteine methyltransferase, C-terminal domain"/>
    <property type="match status" value="1"/>
</dbReference>
<sequence length="158" mass="17590">MSNSINNLVYYDFPWGKGELFFNSQDQLIKLNINLSISMIKNDGYVSPNSVKFIDELSWYFSGKKITFSIPINLNGCTAYYRKVYQTLTKSVTHGNTITYKELSFLAGGSPRSIGQAMKGNPMAIVIPCHRVVGSSGLGGFSGGLDIKQFLINLERRD</sequence>
<evidence type="ECO:0000256" key="6">
    <source>
        <dbReference type="ARBA" id="ARBA00022603"/>
    </source>
</evidence>
<keyword evidence="9" id="KW-0234">DNA repair</keyword>
<dbReference type="Proteomes" id="UP000811545">
    <property type="component" value="Unassembled WGS sequence"/>
</dbReference>
<dbReference type="InterPro" id="IPR036217">
    <property type="entry name" value="MethylDNA_cys_MeTrfase_DNAb"/>
</dbReference>
<dbReference type="CDD" id="cd06445">
    <property type="entry name" value="ATase"/>
    <property type="match status" value="1"/>
</dbReference>
<evidence type="ECO:0000256" key="10">
    <source>
        <dbReference type="ARBA" id="ARBA00049348"/>
    </source>
</evidence>
<dbReference type="Pfam" id="PF01035">
    <property type="entry name" value="DNA_binding_1"/>
    <property type="match status" value="1"/>
</dbReference>
<evidence type="ECO:0000313" key="13">
    <source>
        <dbReference type="Proteomes" id="UP000811545"/>
    </source>
</evidence>
<evidence type="ECO:0000256" key="2">
    <source>
        <dbReference type="ARBA" id="ARBA00003317"/>
    </source>
</evidence>
<evidence type="ECO:0000313" key="12">
    <source>
        <dbReference type="EMBL" id="MBT9144457.1"/>
    </source>
</evidence>